<organism evidence="3 4">
    <name type="scientific">Candidatus Scatavimonas merdigallinarum</name>
    <dbReference type="NCBI Taxonomy" id="2840914"/>
    <lineage>
        <taxon>Bacteria</taxon>
        <taxon>Bacillati</taxon>
        <taxon>Bacillota</taxon>
        <taxon>Clostridia</taxon>
        <taxon>Eubacteriales</taxon>
        <taxon>Oscillospiraceae</taxon>
        <taxon>Oscillospiraceae incertae sedis</taxon>
        <taxon>Candidatus Scatavimonas</taxon>
    </lineage>
</organism>
<reference evidence="3" key="1">
    <citation type="submission" date="2020-10" db="EMBL/GenBank/DDBJ databases">
        <authorList>
            <person name="Gilroy R."/>
        </authorList>
    </citation>
    <scope>NUCLEOTIDE SEQUENCE</scope>
    <source>
        <strain evidence="3">ChiSjej1B19-3389</strain>
    </source>
</reference>
<dbReference type="InterPro" id="IPR048402">
    <property type="entry name" value="YpeB_N"/>
</dbReference>
<protein>
    <submittedName>
        <fullName evidence="3">Germination protein YpeB</fullName>
    </submittedName>
</protein>
<evidence type="ECO:0000259" key="2">
    <source>
        <dbReference type="Pfam" id="PF20769"/>
    </source>
</evidence>
<feature type="domain" description="Sporulation protein YpeB N-terminal" evidence="2">
    <location>
        <begin position="37"/>
        <end position="164"/>
    </location>
</feature>
<name>A0A9D0ZGV3_9FIRM</name>
<accession>A0A9D0ZGV3</accession>
<dbReference type="EMBL" id="DVFW01000021">
    <property type="protein sequence ID" value="HIQ80403.1"/>
    <property type="molecule type" value="Genomic_DNA"/>
</dbReference>
<sequence length="452" mass="50097">MTWRLSKRQTVRVISFTIAAVLLVAGAAVAGFQLVSRYRSTIEYGYQQALNELSDYFTNLQAALTKGVYANTQTQQYGLALKLVSDAQGAKAALSRLPLSDGEGDAMQKYLAQVGDFAQYMTAKLSRDQAFSNDDKNSLQKLSGYAKEIAGQIEEISSRYADGDTFIGQAQTIRGNLENINHTAQENTLDQSFTQLNESFEDYPSLVYDGPFADQVQQKKPRMLENAESFSKLEAQKNAAAFLNVPQNTLSYQGQRQGNIPAYIFKNEDVYITVTIRGGYIEEMYKTTQATEKKLDFTQAAEKAQQFLRQRDFTDMKESYYVTSGNICTINFACTQADVICYSDLVKVGVALDTGEIVSFNASGYIMNHSKRDIETDTLDQAQAMESVSPLLTVKKTARALIPTGGTKEVLCYEFTCKGQEGDNVLVYINAETGMEEQILILLQSDGGVLTM</sequence>
<dbReference type="GO" id="GO:0009847">
    <property type="term" value="P:spore germination"/>
    <property type="evidence" value="ECO:0007669"/>
    <property type="project" value="InterPro"/>
</dbReference>
<comment type="caution">
    <text evidence="3">The sequence shown here is derived from an EMBL/GenBank/DDBJ whole genome shotgun (WGS) entry which is preliminary data.</text>
</comment>
<evidence type="ECO:0000313" key="3">
    <source>
        <dbReference type="EMBL" id="HIQ80403.1"/>
    </source>
</evidence>
<feature type="domain" description="Sporulation protein YpeB PepSY1 and PepSY2" evidence="1">
    <location>
        <begin position="190"/>
        <end position="374"/>
    </location>
</feature>
<dbReference type="Pfam" id="PF14620">
    <property type="entry name" value="YPEB_PepSY1-2"/>
    <property type="match status" value="1"/>
</dbReference>
<reference evidence="3" key="2">
    <citation type="journal article" date="2021" name="PeerJ">
        <title>Extensive microbial diversity within the chicken gut microbiome revealed by metagenomics and culture.</title>
        <authorList>
            <person name="Gilroy R."/>
            <person name="Ravi A."/>
            <person name="Getino M."/>
            <person name="Pursley I."/>
            <person name="Horton D.L."/>
            <person name="Alikhan N.F."/>
            <person name="Baker D."/>
            <person name="Gharbi K."/>
            <person name="Hall N."/>
            <person name="Watson M."/>
            <person name="Adriaenssens E.M."/>
            <person name="Foster-Nyarko E."/>
            <person name="Jarju S."/>
            <person name="Secka A."/>
            <person name="Antonio M."/>
            <person name="Oren A."/>
            <person name="Chaudhuri R.R."/>
            <person name="La Ragione R."/>
            <person name="Hildebrand F."/>
            <person name="Pallen M.J."/>
        </authorList>
    </citation>
    <scope>NUCLEOTIDE SEQUENCE</scope>
    <source>
        <strain evidence="3">ChiSjej1B19-3389</strain>
    </source>
</reference>
<proteinExistence type="predicted"/>
<dbReference type="Proteomes" id="UP000886787">
    <property type="component" value="Unassembled WGS sequence"/>
</dbReference>
<gene>
    <name evidence="3" type="ORF">IAD32_03870</name>
</gene>
<evidence type="ECO:0000313" key="4">
    <source>
        <dbReference type="Proteomes" id="UP000886787"/>
    </source>
</evidence>
<dbReference type="AlphaFoldDB" id="A0A9D0ZGV3"/>
<evidence type="ECO:0000259" key="1">
    <source>
        <dbReference type="Pfam" id="PF14620"/>
    </source>
</evidence>
<dbReference type="InterPro" id="IPR014239">
    <property type="entry name" value="YpeB_PepSY1-2"/>
</dbReference>
<dbReference type="Pfam" id="PF20769">
    <property type="entry name" value="YPEB_N"/>
    <property type="match status" value="1"/>
</dbReference>